<dbReference type="PANTHER" id="PTHR31621">
    <property type="entry name" value="PROTEIN DMP3"/>
    <property type="match status" value="1"/>
</dbReference>
<protein>
    <submittedName>
        <fullName evidence="7">Uncharacterized protein</fullName>
    </submittedName>
</protein>
<evidence type="ECO:0000256" key="2">
    <source>
        <dbReference type="ARBA" id="ARBA00008707"/>
    </source>
</evidence>
<proteinExistence type="inferred from homology"/>
<comment type="caution">
    <text evidence="7">The sequence shown here is derived from an EMBL/GenBank/DDBJ whole genome shotgun (WGS) entry which is preliminary data.</text>
</comment>
<evidence type="ECO:0000256" key="6">
    <source>
        <dbReference type="SAM" id="Phobius"/>
    </source>
</evidence>
<feature type="transmembrane region" description="Helical" evidence="6">
    <location>
        <begin position="120"/>
        <end position="141"/>
    </location>
</feature>
<dbReference type="Pfam" id="PF05078">
    <property type="entry name" value="DUF679"/>
    <property type="match status" value="1"/>
</dbReference>
<dbReference type="EMBL" id="WJXA01000009">
    <property type="protein sequence ID" value="KAF7132483.1"/>
    <property type="molecule type" value="Genomic_DNA"/>
</dbReference>
<dbReference type="GO" id="GO:0016020">
    <property type="term" value="C:membrane"/>
    <property type="evidence" value="ECO:0007669"/>
    <property type="project" value="UniProtKB-SubCell"/>
</dbReference>
<evidence type="ECO:0000313" key="8">
    <source>
        <dbReference type="Proteomes" id="UP000626092"/>
    </source>
</evidence>
<comment type="subcellular location">
    <subcellularLocation>
        <location evidence="1">Membrane</location>
        <topology evidence="1">Multi-pass membrane protein</topology>
    </subcellularLocation>
</comment>
<dbReference type="AlphaFoldDB" id="A0A834LF57"/>
<evidence type="ECO:0000256" key="1">
    <source>
        <dbReference type="ARBA" id="ARBA00004141"/>
    </source>
</evidence>
<dbReference type="PANTHER" id="PTHR31621:SF11">
    <property type="entry name" value="PROTEIN DMP8-RELATED"/>
    <property type="match status" value="1"/>
</dbReference>
<evidence type="ECO:0000256" key="5">
    <source>
        <dbReference type="ARBA" id="ARBA00023136"/>
    </source>
</evidence>
<keyword evidence="4 6" id="KW-1133">Transmembrane helix</keyword>
<gene>
    <name evidence="7" type="ORF">RHSIM_Rhsim09G0129200</name>
</gene>
<accession>A0A834LF57</accession>
<sequence>MAVAVTDGEEFGEDSNRAGNVAAVDTEEEEVACHCVDGVDVEERRRNRNQYLQCHPSKQRNCHHHHLHGRKGCTMVAKGVQKTLSKTSLLADFLPAGNLLTFKTLIPIVYRCGGSECTHVTTLMITALLPLCMLSCFFFHFTDSFACWTGGSTTGSSHPTGWPCSSPVSKCKCLIKEERYRLGLSDFVLASMSAMVFLAIAFSDCRSRVVYSRVMRRRWMRLWKSFL</sequence>
<keyword evidence="8" id="KW-1185">Reference proteome</keyword>
<feature type="transmembrane region" description="Helical" evidence="6">
    <location>
        <begin position="187"/>
        <end position="211"/>
    </location>
</feature>
<reference evidence="7" key="1">
    <citation type="submission" date="2019-11" db="EMBL/GenBank/DDBJ databases">
        <authorList>
            <person name="Liu Y."/>
            <person name="Hou J."/>
            <person name="Li T.-Q."/>
            <person name="Guan C.-H."/>
            <person name="Wu X."/>
            <person name="Wu H.-Z."/>
            <person name="Ling F."/>
            <person name="Zhang R."/>
            <person name="Shi X.-G."/>
            <person name="Ren J.-P."/>
            <person name="Chen E.-F."/>
            <person name="Sun J.-M."/>
        </authorList>
    </citation>
    <scope>NUCLEOTIDE SEQUENCE</scope>
    <source>
        <strain evidence="7">Adult_tree_wgs_1</strain>
        <tissue evidence="7">Leaves</tissue>
    </source>
</reference>
<name>A0A834LF57_RHOSS</name>
<dbReference type="Proteomes" id="UP000626092">
    <property type="component" value="Unassembled WGS sequence"/>
</dbReference>
<evidence type="ECO:0000256" key="3">
    <source>
        <dbReference type="ARBA" id="ARBA00022692"/>
    </source>
</evidence>
<evidence type="ECO:0000313" key="7">
    <source>
        <dbReference type="EMBL" id="KAF7132483.1"/>
    </source>
</evidence>
<organism evidence="7 8">
    <name type="scientific">Rhododendron simsii</name>
    <name type="common">Sims's rhododendron</name>
    <dbReference type="NCBI Taxonomy" id="118357"/>
    <lineage>
        <taxon>Eukaryota</taxon>
        <taxon>Viridiplantae</taxon>
        <taxon>Streptophyta</taxon>
        <taxon>Embryophyta</taxon>
        <taxon>Tracheophyta</taxon>
        <taxon>Spermatophyta</taxon>
        <taxon>Magnoliopsida</taxon>
        <taxon>eudicotyledons</taxon>
        <taxon>Gunneridae</taxon>
        <taxon>Pentapetalae</taxon>
        <taxon>asterids</taxon>
        <taxon>Ericales</taxon>
        <taxon>Ericaceae</taxon>
        <taxon>Ericoideae</taxon>
        <taxon>Rhodoreae</taxon>
        <taxon>Rhododendron</taxon>
    </lineage>
</organism>
<dbReference type="InterPro" id="IPR007770">
    <property type="entry name" value="DMP"/>
</dbReference>
<evidence type="ECO:0000256" key="4">
    <source>
        <dbReference type="ARBA" id="ARBA00022989"/>
    </source>
</evidence>
<comment type="similarity">
    <text evidence="2">Belongs to the plant DMP1 protein family.</text>
</comment>
<dbReference type="GO" id="GO:0005737">
    <property type="term" value="C:cytoplasm"/>
    <property type="evidence" value="ECO:0007669"/>
    <property type="project" value="UniProtKB-ARBA"/>
</dbReference>
<dbReference type="OrthoDB" id="762629at2759"/>
<keyword evidence="3 6" id="KW-0812">Transmembrane</keyword>
<dbReference type="GO" id="GO:0010256">
    <property type="term" value="P:endomembrane system organization"/>
    <property type="evidence" value="ECO:0007669"/>
    <property type="project" value="TreeGrafter"/>
</dbReference>
<keyword evidence="5 6" id="KW-0472">Membrane</keyword>